<dbReference type="Pfam" id="PF03972">
    <property type="entry name" value="MmgE_PrpD_N"/>
    <property type="match status" value="1"/>
</dbReference>
<gene>
    <name evidence="4" type="ORF">MGWOODY_XGa935</name>
</gene>
<sequence>MAERWAGKSRISAGTLCVQGLIWLDPALIADYDLAFERCDFDTAEYGVTKMKSETASLAQFVADLQFSRLPQDVVERTRLLVLDHVGIALRARHAAALNSAMSDSLDALGLSGGDAVVIGDERGYSPAAAAFYNGNLAHSLDFDDTHARGSIHPSAPIVPAALAAAEMTGVDGQRIVAGIVAGYEVQIRLSIALNPTEHYNRGFHPTATCGVFGAAAAAGSILGLTTDQIVSAFGLCGSQAAGSMQFLVDGAWNKPFHVGYAAMGGLMSAVMASKGFIGTKESLEGTKGGFLKAYAPDADPTEVIAGLGEAYETMNIAVKPYPSCRYGHAAIDALIAIRAANDVDYRAVEAIEVGLPRTGWNLIGDPESEKQNPKNYVDGQFSMAFVGAVAIREGRMGWDDYETHLDDQDTLALCKKIKAVVDDRAEAHYPTNMSGVARVDIGGNSFEQMVVDPKGEPNNFLSDAEMRGKFNTLVAPYLDPDSLDQLAKGILQLDDQKNIHGLLDLTRVRPAATLKAV</sequence>
<dbReference type="EMBL" id="CZRL01000104">
    <property type="protein sequence ID" value="CUS54716.1"/>
    <property type="molecule type" value="Genomic_DNA"/>
</dbReference>
<protein>
    <submittedName>
        <fullName evidence="4">Immune-responsive protein 1</fullName>
    </submittedName>
</protein>
<dbReference type="InterPro" id="IPR042183">
    <property type="entry name" value="MmgE/PrpD_sf_1"/>
</dbReference>
<feature type="domain" description="MmgE/PrpD N-terminal" evidence="2">
    <location>
        <begin position="57"/>
        <end position="301"/>
    </location>
</feature>
<dbReference type="PANTHER" id="PTHR16943">
    <property type="entry name" value="2-METHYLCITRATE DEHYDRATASE-RELATED"/>
    <property type="match status" value="1"/>
</dbReference>
<comment type="similarity">
    <text evidence="1">Belongs to the PrpD family.</text>
</comment>
<evidence type="ECO:0000256" key="1">
    <source>
        <dbReference type="ARBA" id="ARBA00006174"/>
    </source>
</evidence>
<dbReference type="GO" id="GO:0016829">
    <property type="term" value="F:lyase activity"/>
    <property type="evidence" value="ECO:0007669"/>
    <property type="project" value="InterPro"/>
</dbReference>
<dbReference type="Gene3D" id="3.30.1330.120">
    <property type="entry name" value="2-methylcitrate dehydratase PrpD"/>
    <property type="match status" value="1"/>
</dbReference>
<dbReference type="InterPro" id="IPR036148">
    <property type="entry name" value="MmgE/PrpD_sf"/>
</dbReference>
<dbReference type="SUPFAM" id="SSF103378">
    <property type="entry name" value="2-methylcitrate dehydratase PrpD"/>
    <property type="match status" value="1"/>
</dbReference>
<dbReference type="InterPro" id="IPR005656">
    <property type="entry name" value="MmgE_PrpD"/>
</dbReference>
<dbReference type="InterPro" id="IPR045336">
    <property type="entry name" value="MmgE_PrpD_N"/>
</dbReference>
<organism evidence="4">
    <name type="scientific">hydrothermal vent metagenome</name>
    <dbReference type="NCBI Taxonomy" id="652676"/>
    <lineage>
        <taxon>unclassified sequences</taxon>
        <taxon>metagenomes</taxon>
        <taxon>ecological metagenomes</taxon>
    </lineage>
</organism>
<dbReference type="Gene3D" id="1.10.4100.10">
    <property type="entry name" value="2-methylcitrate dehydratase PrpD"/>
    <property type="match status" value="1"/>
</dbReference>
<dbReference type="InterPro" id="IPR042188">
    <property type="entry name" value="MmgE/PrpD_sf_2"/>
</dbReference>
<proteinExistence type="inferred from homology"/>
<evidence type="ECO:0000259" key="3">
    <source>
        <dbReference type="Pfam" id="PF19305"/>
    </source>
</evidence>
<evidence type="ECO:0000259" key="2">
    <source>
        <dbReference type="Pfam" id="PF03972"/>
    </source>
</evidence>
<dbReference type="AlphaFoldDB" id="A0A170PS84"/>
<dbReference type="InterPro" id="IPR045337">
    <property type="entry name" value="MmgE_PrpD_C"/>
</dbReference>
<dbReference type="Pfam" id="PF19305">
    <property type="entry name" value="MmgE_PrpD_C"/>
    <property type="match status" value="1"/>
</dbReference>
<evidence type="ECO:0000313" key="4">
    <source>
        <dbReference type="EMBL" id="CUS54716.1"/>
    </source>
</evidence>
<dbReference type="PANTHER" id="PTHR16943:SF8">
    <property type="entry name" value="2-METHYLCITRATE DEHYDRATASE"/>
    <property type="match status" value="1"/>
</dbReference>
<name>A0A170PS84_9ZZZZ</name>
<feature type="domain" description="MmgE/PrpD C-terminal" evidence="3">
    <location>
        <begin position="322"/>
        <end position="483"/>
    </location>
</feature>
<reference evidence="4" key="1">
    <citation type="submission" date="2015-10" db="EMBL/GenBank/DDBJ databases">
        <authorList>
            <person name="Gilbert D.G."/>
        </authorList>
    </citation>
    <scope>NUCLEOTIDE SEQUENCE</scope>
</reference>
<accession>A0A170PS84</accession>